<protein>
    <submittedName>
        <fullName evidence="1">Uncharacterized protein</fullName>
    </submittedName>
</protein>
<accession>A0A450SVV4</accession>
<evidence type="ECO:0000313" key="1">
    <source>
        <dbReference type="EMBL" id="VFJ58110.1"/>
    </source>
</evidence>
<dbReference type="EMBL" id="CAADEY010000063">
    <property type="protein sequence ID" value="VFJ58110.1"/>
    <property type="molecule type" value="Genomic_DNA"/>
</dbReference>
<sequence>MPDKTDIEKVAELLKVQFLPPLDPGDAQSLHKALPGYQAIADDTARLVKKHGKTLNLDAAVLADLEQGLADINRLEPPERLLDKLRLSVYHQRIQATDKCMGGMYDTARRIRDFAEAYPEIAEEAKFLLDFMKVFKPGKKKEKKEQGGEAPQP</sequence>
<gene>
    <name evidence="1" type="ORF">BECKDK2373C_GA0170839_106318</name>
</gene>
<dbReference type="AlphaFoldDB" id="A0A450SVV4"/>
<organism evidence="1">
    <name type="scientific">Candidatus Kentrum sp. DK</name>
    <dbReference type="NCBI Taxonomy" id="2126562"/>
    <lineage>
        <taxon>Bacteria</taxon>
        <taxon>Pseudomonadati</taxon>
        <taxon>Pseudomonadota</taxon>
        <taxon>Gammaproteobacteria</taxon>
        <taxon>Candidatus Kentrum</taxon>
    </lineage>
</organism>
<name>A0A450SVV4_9GAMM</name>
<reference evidence="1" key="1">
    <citation type="submission" date="2019-02" db="EMBL/GenBank/DDBJ databases">
        <authorList>
            <person name="Gruber-Vodicka R. H."/>
            <person name="Seah K. B. B."/>
        </authorList>
    </citation>
    <scope>NUCLEOTIDE SEQUENCE</scope>
    <source>
        <strain evidence="1">BECK_DK161</strain>
    </source>
</reference>
<proteinExistence type="predicted"/>